<organism evidence="2">
    <name type="scientific">Cryptomonas curvata</name>
    <dbReference type="NCBI Taxonomy" id="233186"/>
    <lineage>
        <taxon>Eukaryota</taxon>
        <taxon>Cryptophyceae</taxon>
        <taxon>Cryptomonadales</taxon>
        <taxon>Cryptomonadaceae</taxon>
        <taxon>Cryptomonas</taxon>
    </lineage>
</organism>
<name>A0A7S0QXH8_9CRYP</name>
<evidence type="ECO:0000313" key="2">
    <source>
        <dbReference type="EMBL" id="CAD8654435.1"/>
    </source>
</evidence>
<gene>
    <name evidence="2" type="ORF">CCUR1050_LOCUS28685</name>
</gene>
<reference evidence="2" key="1">
    <citation type="submission" date="2021-01" db="EMBL/GenBank/DDBJ databases">
        <authorList>
            <person name="Corre E."/>
            <person name="Pelletier E."/>
            <person name="Niang G."/>
            <person name="Scheremetjew M."/>
            <person name="Finn R."/>
            <person name="Kale V."/>
            <person name="Holt S."/>
            <person name="Cochrane G."/>
            <person name="Meng A."/>
            <person name="Brown T."/>
            <person name="Cohen L."/>
        </authorList>
    </citation>
    <scope>NUCLEOTIDE SEQUENCE</scope>
    <source>
        <strain evidence="2">CCAP979/52</strain>
    </source>
</reference>
<evidence type="ECO:0000256" key="1">
    <source>
        <dbReference type="SAM" id="SignalP"/>
    </source>
</evidence>
<dbReference type="EMBL" id="HBEZ01052297">
    <property type="protein sequence ID" value="CAD8654435.1"/>
    <property type="molecule type" value="Transcribed_RNA"/>
</dbReference>
<sequence length="265" mass="29405">MMSPKTYLLICSILLITIFSSAVQHVGPVTAGRVSYVECLTKARQFSKGDKAYQLAGDFLEAELDRERTTTTLLNTLVGEMNNTLQAKDKLLDEIQNSRNKLESEFLFSLALGQPVVANRMTLEGALRAYRMSLTTLPPESLKTTTEQYGDFRDKFLLDASNTYMRRDCIKLNLDLSALGIVAALPDVKNELKDLFRTLSGHVHYRNPLPTIPGIYIGGDQPTTSALAICMARLQGEHHCDLELYVLDAHGDPKCKLVGGKVHTL</sequence>
<feature type="signal peptide" evidence="1">
    <location>
        <begin position="1"/>
        <end position="22"/>
    </location>
</feature>
<protein>
    <submittedName>
        <fullName evidence="2">Uncharacterized protein</fullName>
    </submittedName>
</protein>
<dbReference type="AlphaFoldDB" id="A0A7S0QXH8"/>
<accession>A0A7S0QXH8</accession>
<keyword evidence="1" id="KW-0732">Signal</keyword>
<proteinExistence type="predicted"/>
<feature type="chain" id="PRO_5031008335" evidence="1">
    <location>
        <begin position="23"/>
        <end position="265"/>
    </location>
</feature>